<accession>A0A4C1WP56</accession>
<evidence type="ECO:0000313" key="2">
    <source>
        <dbReference type="EMBL" id="GBP51904.1"/>
    </source>
</evidence>
<dbReference type="OrthoDB" id="8194222at2759"/>
<comment type="caution">
    <text evidence="2">The sequence shown here is derived from an EMBL/GenBank/DDBJ whole genome shotgun (WGS) entry which is preliminary data.</text>
</comment>
<dbReference type="AlphaFoldDB" id="A0A4C1WP56"/>
<organism evidence="2 3">
    <name type="scientific">Eumeta variegata</name>
    <name type="common">Bagworm moth</name>
    <name type="synonym">Eumeta japonica</name>
    <dbReference type="NCBI Taxonomy" id="151549"/>
    <lineage>
        <taxon>Eukaryota</taxon>
        <taxon>Metazoa</taxon>
        <taxon>Ecdysozoa</taxon>
        <taxon>Arthropoda</taxon>
        <taxon>Hexapoda</taxon>
        <taxon>Insecta</taxon>
        <taxon>Pterygota</taxon>
        <taxon>Neoptera</taxon>
        <taxon>Endopterygota</taxon>
        <taxon>Lepidoptera</taxon>
        <taxon>Glossata</taxon>
        <taxon>Ditrysia</taxon>
        <taxon>Tineoidea</taxon>
        <taxon>Psychidae</taxon>
        <taxon>Oiketicinae</taxon>
        <taxon>Eumeta</taxon>
    </lineage>
</organism>
<gene>
    <name evidence="2" type="ORF">EVAR_47081_1</name>
</gene>
<reference evidence="2 3" key="1">
    <citation type="journal article" date="2019" name="Commun. Biol.">
        <title>The bagworm genome reveals a unique fibroin gene that provides high tensile strength.</title>
        <authorList>
            <person name="Kono N."/>
            <person name="Nakamura H."/>
            <person name="Ohtoshi R."/>
            <person name="Tomita M."/>
            <person name="Numata K."/>
            <person name="Arakawa K."/>
        </authorList>
    </citation>
    <scope>NUCLEOTIDE SEQUENCE [LARGE SCALE GENOMIC DNA]</scope>
</reference>
<protein>
    <recommendedName>
        <fullName evidence="1">DDE-1 domain-containing protein</fullName>
    </recommendedName>
</protein>
<feature type="domain" description="DDE-1" evidence="1">
    <location>
        <begin position="17"/>
        <end position="108"/>
    </location>
</feature>
<name>A0A4C1WP56_EUMVA</name>
<sequence length="273" mass="30674">MDPQLMLNAAPGAWGICSDSGWMSAELFLKRFKKFIEFSGATVERPVLLLLDGHSTHTHNIDLINEAQSHGVIIICFPSHTTHRRQVTDVASMRPLSTYYDQQIIAWLRSNPGIVVTVRRIAEIFEKAFIQASSMSTAVNGFKKCGIWPYDSDETKSLQQLQGRLGRVRADTESGVVLQRRNESLADESADAVYSPPRHTITKEDYSMYFSSLGSRFICGRGLERKIHILGLIINYTPWKILTWCSSESETRVHDLTQTNILANGSKQNSQPA</sequence>
<dbReference type="Pfam" id="PF03184">
    <property type="entry name" value="DDE_1"/>
    <property type="match status" value="1"/>
</dbReference>
<dbReference type="GO" id="GO:0003676">
    <property type="term" value="F:nucleic acid binding"/>
    <property type="evidence" value="ECO:0007669"/>
    <property type="project" value="InterPro"/>
</dbReference>
<dbReference type="STRING" id="151549.A0A4C1WP56"/>
<dbReference type="EMBL" id="BGZK01000591">
    <property type="protein sequence ID" value="GBP51904.1"/>
    <property type="molecule type" value="Genomic_DNA"/>
</dbReference>
<dbReference type="InterPro" id="IPR004875">
    <property type="entry name" value="DDE_SF_endonuclease_dom"/>
</dbReference>
<evidence type="ECO:0000313" key="3">
    <source>
        <dbReference type="Proteomes" id="UP000299102"/>
    </source>
</evidence>
<proteinExistence type="predicted"/>
<evidence type="ECO:0000259" key="1">
    <source>
        <dbReference type="Pfam" id="PF03184"/>
    </source>
</evidence>
<keyword evidence="3" id="KW-1185">Reference proteome</keyword>
<dbReference type="Proteomes" id="UP000299102">
    <property type="component" value="Unassembled WGS sequence"/>
</dbReference>